<gene>
    <name evidence="2" type="ORF">S01H1_12383</name>
</gene>
<name>X0RWB2_9ZZZZ</name>
<protein>
    <submittedName>
        <fullName evidence="2">Uncharacterized protein</fullName>
    </submittedName>
</protein>
<accession>X0RWB2</accession>
<sequence>MPYKATHDLVVRTGSYTDREGSEKGRFENVGTVMKDEDNNVMLLFKRTFNPAGVPNPEHRDSCIVSMFKKDRKEAPPEPKVAPVAPHEGRQQDAMDKSENIYDDDLPF</sequence>
<dbReference type="AlphaFoldDB" id="X0RWB2"/>
<comment type="caution">
    <text evidence="2">The sequence shown here is derived from an EMBL/GenBank/DDBJ whole genome shotgun (WGS) entry which is preliminary data.</text>
</comment>
<evidence type="ECO:0000313" key="2">
    <source>
        <dbReference type="EMBL" id="GAF68012.1"/>
    </source>
</evidence>
<reference evidence="2" key="1">
    <citation type="journal article" date="2014" name="Front. Microbiol.">
        <title>High frequency of phylogenetically diverse reductive dehalogenase-homologous genes in deep subseafloor sedimentary metagenomes.</title>
        <authorList>
            <person name="Kawai M."/>
            <person name="Futagami T."/>
            <person name="Toyoda A."/>
            <person name="Takaki Y."/>
            <person name="Nishi S."/>
            <person name="Hori S."/>
            <person name="Arai W."/>
            <person name="Tsubouchi T."/>
            <person name="Morono Y."/>
            <person name="Uchiyama I."/>
            <person name="Ito T."/>
            <person name="Fujiyama A."/>
            <person name="Inagaki F."/>
            <person name="Takami H."/>
        </authorList>
    </citation>
    <scope>NUCLEOTIDE SEQUENCE</scope>
    <source>
        <strain evidence="2">Expedition CK06-06</strain>
    </source>
</reference>
<dbReference type="EMBL" id="BARS01006355">
    <property type="protein sequence ID" value="GAF68012.1"/>
    <property type="molecule type" value="Genomic_DNA"/>
</dbReference>
<feature type="region of interest" description="Disordered" evidence="1">
    <location>
        <begin position="70"/>
        <end position="108"/>
    </location>
</feature>
<feature type="compositionally biased region" description="Basic and acidic residues" evidence="1">
    <location>
        <begin position="87"/>
        <end position="100"/>
    </location>
</feature>
<evidence type="ECO:0000256" key="1">
    <source>
        <dbReference type="SAM" id="MobiDB-lite"/>
    </source>
</evidence>
<organism evidence="2">
    <name type="scientific">marine sediment metagenome</name>
    <dbReference type="NCBI Taxonomy" id="412755"/>
    <lineage>
        <taxon>unclassified sequences</taxon>
        <taxon>metagenomes</taxon>
        <taxon>ecological metagenomes</taxon>
    </lineage>
</organism>
<proteinExistence type="predicted"/>